<feature type="binding site" evidence="3">
    <location>
        <position position="213"/>
    </location>
    <ligand>
        <name>Fe cation</name>
        <dbReference type="ChEBI" id="CHEBI:24875"/>
    </ligand>
</feature>
<organism evidence="5 6">
    <name type="scientific">Halobacteriovorax marinus</name>
    <dbReference type="NCBI Taxonomy" id="97084"/>
    <lineage>
        <taxon>Bacteria</taxon>
        <taxon>Pseudomonadati</taxon>
        <taxon>Bdellovibrionota</taxon>
        <taxon>Bacteriovoracia</taxon>
        <taxon>Bacteriovoracales</taxon>
        <taxon>Halobacteriovoraceae</taxon>
        <taxon>Halobacteriovorax</taxon>
    </lineage>
</organism>
<keyword evidence="3" id="KW-0479">Metal-binding</keyword>
<name>A0A1Y5FHW8_9BACT</name>
<feature type="chain" id="PRO_5013051348" evidence="4">
    <location>
        <begin position="18"/>
        <end position="328"/>
    </location>
</feature>
<reference evidence="6" key="1">
    <citation type="journal article" date="2017" name="Proc. Natl. Acad. Sci. U.S.A.">
        <title>Simulation of Deepwater Horizon oil plume reveals substrate specialization within a complex community of hydrocarbon-degraders.</title>
        <authorList>
            <person name="Hu P."/>
            <person name="Dubinsky E.A."/>
            <person name="Probst A.J."/>
            <person name="Wang J."/>
            <person name="Sieber C.M.K."/>
            <person name="Tom L.M."/>
            <person name="Gardinali P."/>
            <person name="Banfield J.F."/>
            <person name="Atlas R.M."/>
            <person name="Andersen G.L."/>
        </authorList>
    </citation>
    <scope>NUCLEOTIDE SEQUENCE [LARGE SCALE GENOMIC DNA]</scope>
</reference>
<evidence type="ECO:0000256" key="3">
    <source>
        <dbReference type="PIRSR" id="PIRSR002825-1"/>
    </source>
</evidence>
<gene>
    <name evidence="5" type="ORF">A9Q84_01790</name>
</gene>
<dbReference type="PANTHER" id="PTHR30006:SF15">
    <property type="entry name" value="IRON-UTILIZATION PERIPLASMIC PROTEIN"/>
    <property type="match status" value="1"/>
</dbReference>
<dbReference type="EMBL" id="MAAO01000002">
    <property type="protein sequence ID" value="OUR99784.1"/>
    <property type="molecule type" value="Genomic_DNA"/>
</dbReference>
<dbReference type="Proteomes" id="UP000196531">
    <property type="component" value="Unassembled WGS sequence"/>
</dbReference>
<feature type="signal peptide" evidence="4">
    <location>
        <begin position="1"/>
        <end position="17"/>
    </location>
</feature>
<accession>A0A1Y5FHW8</accession>
<dbReference type="GO" id="GO:0046872">
    <property type="term" value="F:metal ion binding"/>
    <property type="evidence" value="ECO:0007669"/>
    <property type="project" value="UniProtKB-KW"/>
</dbReference>
<dbReference type="Gene3D" id="3.40.190.10">
    <property type="entry name" value="Periplasmic binding protein-like II"/>
    <property type="match status" value="2"/>
</dbReference>
<dbReference type="SUPFAM" id="SSF53850">
    <property type="entry name" value="Periplasmic binding protein-like II"/>
    <property type="match status" value="1"/>
</dbReference>
<evidence type="ECO:0000256" key="1">
    <source>
        <dbReference type="ARBA" id="ARBA00008520"/>
    </source>
</evidence>
<feature type="binding site" evidence="3">
    <location>
        <position position="214"/>
    </location>
    <ligand>
        <name>Fe cation</name>
        <dbReference type="ChEBI" id="CHEBI:24875"/>
    </ligand>
</feature>
<keyword evidence="2 4" id="KW-0732">Signal</keyword>
<dbReference type="Pfam" id="PF01547">
    <property type="entry name" value="SBP_bac_1"/>
    <property type="match status" value="1"/>
</dbReference>
<keyword evidence="3" id="KW-0408">Iron</keyword>
<dbReference type="InterPro" id="IPR006059">
    <property type="entry name" value="SBP"/>
</dbReference>
<proteinExistence type="inferred from homology"/>
<dbReference type="GO" id="GO:0030288">
    <property type="term" value="C:outer membrane-bounded periplasmic space"/>
    <property type="evidence" value="ECO:0007669"/>
    <property type="project" value="TreeGrafter"/>
</dbReference>
<dbReference type="PANTHER" id="PTHR30006">
    <property type="entry name" value="THIAMINE-BINDING PERIPLASMIC PROTEIN-RELATED"/>
    <property type="match status" value="1"/>
</dbReference>
<dbReference type="AlphaFoldDB" id="A0A1Y5FHW8"/>
<evidence type="ECO:0000256" key="4">
    <source>
        <dbReference type="SAM" id="SignalP"/>
    </source>
</evidence>
<dbReference type="PIRSF" id="PIRSF002825">
    <property type="entry name" value="CfbpA"/>
    <property type="match status" value="1"/>
</dbReference>
<comment type="caution">
    <text evidence="5">The sequence shown here is derived from an EMBL/GenBank/DDBJ whole genome shotgun (WGS) entry which is preliminary data.</text>
</comment>
<evidence type="ECO:0000313" key="6">
    <source>
        <dbReference type="Proteomes" id="UP000196531"/>
    </source>
</evidence>
<evidence type="ECO:0000313" key="5">
    <source>
        <dbReference type="EMBL" id="OUR99784.1"/>
    </source>
</evidence>
<comment type="similarity">
    <text evidence="1">Belongs to the bacterial solute-binding protein 1 family.</text>
</comment>
<protein>
    <submittedName>
        <fullName evidence="5">Fe(3+) ABC transporter substrate-binding protein</fullName>
    </submittedName>
</protein>
<evidence type="ECO:0000256" key="2">
    <source>
        <dbReference type="ARBA" id="ARBA00022729"/>
    </source>
</evidence>
<sequence length="328" mass="36740">MKFLIPFLVLFSSVASAKTLTIYTSRKEHLIKPILDLYTKETGVKFNYTTNKDGALIQRLKAEGSSTPADLLFTVDGGNLWYASTQNILEPINSQILDKNIPASFKDPKNLWFAFSLRARTIVYNPKTVKKGELSTYEDLATSKWKGRLCLRTSKKVYNQSLVAELIDTLGRKKAKKVVAGWVANTVDIFSNDTSAIKGVISGQCDAAIVNTYYYGRLLKKDPSIGVKIFWPNQNDKLGVHINVSGAGLLKYSKNKKESKKFLEWLSGGKAQALFASLNLEYPANPSVDLDPLVKSWGTFKYNKEFNLSKAGMLQKDAIKLMHEVQYK</sequence>
<dbReference type="InterPro" id="IPR026045">
    <property type="entry name" value="Ferric-bd"/>
</dbReference>